<accession>A0A8X8B482</accession>
<organism evidence="2 3">
    <name type="scientific">Brassica carinata</name>
    <name type="common">Ethiopian mustard</name>
    <name type="synonym">Abyssinian cabbage</name>
    <dbReference type="NCBI Taxonomy" id="52824"/>
    <lineage>
        <taxon>Eukaryota</taxon>
        <taxon>Viridiplantae</taxon>
        <taxon>Streptophyta</taxon>
        <taxon>Embryophyta</taxon>
        <taxon>Tracheophyta</taxon>
        <taxon>Spermatophyta</taxon>
        <taxon>Magnoliopsida</taxon>
        <taxon>eudicotyledons</taxon>
        <taxon>Gunneridae</taxon>
        <taxon>Pentapetalae</taxon>
        <taxon>rosids</taxon>
        <taxon>malvids</taxon>
        <taxon>Brassicales</taxon>
        <taxon>Brassicaceae</taxon>
        <taxon>Brassiceae</taxon>
        <taxon>Brassica</taxon>
    </lineage>
</organism>
<dbReference type="EMBL" id="JAAMPC010000003">
    <property type="protein sequence ID" value="KAG2320607.1"/>
    <property type="molecule type" value="Genomic_DNA"/>
</dbReference>
<dbReference type="Proteomes" id="UP000886595">
    <property type="component" value="Unassembled WGS sequence"/>
</dbReference>
<dbReference type="GO" id="GO:0003697">
    <property type="term" value="F:single-stranded DNA binding"/>
    <property type="evidence" value="ECO:0007669"/>
    <property type="project" value="InterPro"/>
</dbReference>
<dbReference type="PANTHER" id="PTHR12873:SF0">
    <property type="entry name" value="TWINKLE MTDNA HELICASE"/>
    <property type="match status" value="1"/>
</dbReference>
<reference evidence="2 3" key="1">
    <citation type="submission" date="2020-02" db="EMBL/GenBank/DDBJ databases">
        <authorList>
            <person name="Ma Q."/>
            <person name="Huang Y."/>
            <person name="Song X."/>
            <person name="Pei D."/>
        </authorList>
    </citation>
    <scope>NUCLEOTIDE SEQUENCE [LARGE SCALE GENOMIC DNA]</scope>
    <source>
        <strain evidence="2">Sxm20200214</strain>
        <tissue evidence="2">Leaf</tissue>
    </source>
</reference>
<evidence type="ECO:0000256" key="1">
    <source>
        <dbReference type="SAM" id="MobiDB-lite"/>
    </source>
</evidence>
<sequence>MVKPSLMQSKPLYVEKPLLSDSSTSSVTGRTVPRMSVKELDEGKQWLDDTFTLIRCELDSHPNIGWVLERAKAAVLRHGIRGLVTMSLIIIHQRTSRQNCDEKAGPLDLVQICVKKVRNRVAEQIGDAYLCYDRATGLYSDSPITPEKPERRSNRRPCSQFGELTDS</sequence>
<evidence type="ECO:0000313" key="2">
    <source>
        <dbReference type="EMBL" id="KAG2320607.1"/>
    </source>
</evidence>
<gene>
    <name evidence="2" type="ORF">Bca52824_013820</name>
</gene>
<feature type="region of interest" description="Disordered" evidence="1">
    <location>
        <begin position="141"/>
        <end position="167"/>
    </location>
</feature>
<evidence type="ECO:0000313" key="3">
    <source>
        <dbReference type="Proteomes" id="UP000886595"/>
    </source>
</evidence>
<dbReference type="PANTHER" id="PTHR12873">
    <property type="entry name" value="T7-LIKE MITOCHONDRIAL DNA HELICASE"/>
    <property type="match status" value="1"/>
</dbReference>
<dbReference type="OrthoDB" id="1898560at2759"/>
<comment type="caution">
    <text evidence="2">The sequence shown here is derived from an EMBL/GenBank/DDBJ whole genome shotgun (WGS) entry which is preliminary data.</text>
</comment>
<proteinExistence type="predicted"/>
<dbReference type="GO" id="GO:0043139">
    <property type="term" value="F:5'-3' DNA helicase activity"/>
    <property type="evidence" value="ECO:0007669"/>
    <property type="project" value="InterPro"/>
</dbReference>
<dbReference type="AlphaFoldDB" id="A0A8X8B482"/>
<keyword evidence="3" id="KW-1185">Reference proteome</keyword>
<dbReference type="InterPro" id="IPR027032">
    <property type="entry name" value="Twinkle-like"/>
</dbReference>
<protein>
    <submittedName>
        <fullName evidence="2">Uncharacterized protein</fullName>
    </submittedName>
</protein>
<name>A0A8X8B482_BRACI</name>